<dbReference type="EMBL" id="BARU01020734">
    <property type="protein sequence ID" value="GAH52400.1"/>
    <property type="molecule type" value="Genomic_DNA"/>
</dbReference>
<evidence type="ECO:0000313" key="1">
    <source>
        <dbReference type="EMBL" id="GAH52400.1"/>
    </source>
</evidence>
<organism evidence="1">
    <name type="scientific">marine sediment metagenome</name>
    <dbReference type="NCBI Taxonomy" id="412755"/>
    <lineage>
        <taxon>unclassified sequences</taxon>
        <taxon>metagenomes</taxon>
        <taxon>ecological metagenomes</taxon>
    </lineage>
</organism>
<gene>
    <name evidence="1" type="ORF">S03H2_34004</name>
</gene>
<reference evidence="1" key="1">
    <citation type="journal article" date="2014" name="Front. Microbiol.">
        <title>High frequency of phylogenetically diverse reductive dehalogenase-homologous genes in deep subseafloor sedimentary metagenomes.</title>
        <authorList>
            <person name="Kawai M."/>
            <person name="Futagami T."/>
            <person name="Toyoda A."/>
            <person name="Takaki Y."/>
            <person name="Nishi S."/>
            <person name="Hori S."/>
            <person name="Arai W."/>
            <person name="Tsubouchi T."/>
            <person name="Morono Y."/>
            <person name="Uchiyama I."/>
            <person name="Ito T."/>
            <person name="Fujiyama A."/>
            <person name="Inagaki F."/>
            <person name="Takami H."/>
        </authorList>
    </citation>
    <scope>NUCLEOTIDE SEQUENCE</scope>
    <source>
        <strain evidence="1">Expedition CK06-06</strain>
    </source>
</reference>
<name>X1H5N6_9ZZZZ</name>
<dbReference type="AlphaFoldDB" id="X1H5N6"/>
<sequence length="30" mass="3014">NSPLACALALKAVGFGEVTALTVATPLKEK</sequence>
<accession>X1H5N6</accession>
<comment type="caution">
    <text evidence="1">The sequence shown here is derived from an EMBL/GenBank/DDBJ whole genome shotgun (WGS) entry which is preliminary data.</text>
</comment>
<feature type="non-terminal residue" evidence="1">
    <location>
        <position position="1"/>
    </location>
</feature>
<proteinExistence type="predicted"/>
<protein>
    <submittedName>
        <fullName evidence="1">Uncharacterized protein</fullName>
    </submittedName>
</protein>